<evidence type="ECO:0000313" key="1">
    <source>
        <dbReference type="EMBL" id="PSJ30728.1"/>
    </source>
</evidence>
<dbReference type="Proteomes" id="UP000242427">
    <property type="component" value="Unassembled WGS sequence"/>
</dbReference>
<dbReference type="EMBL" id="PXWG01000001">
    <property type="protein sequence ID" value="PSJ30728.1"/>
    <property type="molecule type" value="Genomic_DNA"/>
</dbReference>
<keyword evidence="2" id="KW-1185">Reference proteome</keyword>
<dbReference type="AlphaFoldDB" id="A0A9X7PJZ7"/>
<protein>
    <submittedName>
        <fullName evidence="1">Uncharacterized protein</fullName>
    </submittedName>
</protein>
<gene>
    <name evidence="1" type="ORF">B7P34_01695</name>
</gene>
<dbReference type="RefSeq" id="WP_106673923.1">
    <property type="nucleotide sequence ID" value="NZ_PXWG01000001.1"/>
</dbReference>
<sequence length="98" mass="10074">MTSCPTAEDAASAAAGLLADHTAGTWAPTPDERMLAKGIARVGPSAASLRTGLRHVAPGRFADVLAIAAAYLETVATGEPDERLLPLHHLLDALAPRP</sequence>
<evidence type="ECO:0000313" key="2">
    <source>
        <dbReference type="Proteomes" id="UP000242427"/>
    </source>
</evidence>
<proteinExistence type="predicted"/>
<reference evidence="1 2" key="1">
    <citation type="submission" date="2018-03" db="EMBL/GenBank/DDBJ databases">
        <title>Chitinolytic properties of Streptosporangium nondiastaticum TBG75A20.</title>
        <authorList>
            <person name="Gayathri V."/>
            <person name="Shiburaj S."/>
        </authorList>
    </citation>
    <scope>NUCLEOTIDE SEQUENCE [LARGE SCALE GENOMIC DNA]</scope>
    <source>
        <strain evidence="1 2">TBG75A20</strain>
    </source>
</reference>
<name>A0A9X7PJZ7_9ACTN</name>
<accession>A0A9X7PJZ7</accession>
<organism evidence="1 2">
    <name type="scientific">Streptosporangium nondiastaticum</name>
    <dbReference type="NCBI Taxonomy" id="35764"/>
    <lineage>
        <taxon>Bacteria</taxon>
        <taxon>Bacillati</taxon>
        <taxon>Actinomycetota</taxon>
        <taxon>Actinomycetes</taxon>
        <taxon>Streptosporangiales</taxon>
        <taxon>Streptosporangiaceae</taxon>
        <taxon>Streptosporangium</taxon>
    </lineage>
</organism>
<comment type="caution">
    <text evidence="1">The sequence shown here is derived from an EMBL/GenBank/DDBJ whole genome shotgun (WGS) entry which is preliminary data.</text>
</comment>